<dbReference type="Pfam" id="PF01370">
    <property type="entry name" value="Epimerase"/>
    <property type="match status" value="1"/>
</dbReference>
<feature type="transmembrane region" description="Helical" evidence="3">
    <location>
        <begin position="6"/>
        <end position="32"/>
    </location>
</feature>
<dbReference type="PANTHER" id="PTHR10366:SF564">
    <property type="entry name" value="STEROL-4-ALPHA-CARBOXYLATE 3-DEHYDROGENASE, DECARBOXYLATING"/>
    <property type="match status" value="1"/>
</dbReference>
<keyword evidence="3" id="KW-0472">Membrane</keyword>
<protein>
    <submittedName>
        <fullName evidence="5">NAD-dependent epimerase/dehydratase family protein</fullName>
    </submittedName>
</protein>
<keyword evidence="6" id="KW-1185">Reference proteome</keyword>
<reference evidence="5 6" key="1">
    <citation type="submission" date="2019-10" db="EMBL/GenBank/DDBJ databases">
        <authorList>
            <person name="Dong K."/>
        </authorList>
    </citation>
    <scope>NUCLEOTIDE SEQUENCE [LARGE SCALE GENOMIC DNA]</scope>
    <source>
        <strain evidence="5 6">DSM 28960</strain>
    </source>
</reference>
<keyword evidence="3" id="KW-0812">Transmembrane</keyword>
<gene>
    <name evidence="5" type="ORF">GHI93_06835</name>
</gene>
<dbReference type="FunFam" id="3.40.50.720:FF:000336">
    <property type="entry name" value="Aldehyde reductase"/>
    <property type="match status" value="1"/>
</dbReference>
<dbReference type="OrthoDB" id="9778052at2"/>
<dbReference type="SUPFAM" id="SSF51735">
    <property type="entry name" value="NAD(P)-binding Rossmann-fold domains"/>
    <property type="match status" value="1"/>
</dbReference>
<dbReference type="GO" id="GO:0016616">
    <property type="term" value="F:oxidoreductase activity, acting on the CH-OH group of donors, NAD or NADP as acceptor"/>
    <property type="evidence" value="ECO:0007669"/>
    <property type="project" value="TreeGrafter"/>
</dbReference>
<dbReference type="InterPro" id="IPR001509">
    <property type="entry name" value="Epimerase_deHydtase"/>
</dbReference>
<dbReference type="InterPro" id="IPR036291">
    <property type="entry name" value="NAD(P)-bd_dom_sf"/>
</dbReference>
<name>A0A7X1Z8D9_9LACT</name>
<dbReference type="PANTHER" id="PTHR10366">
    <property type="entry name" value="NAD DEPENDENT EPIMERASE/DEHYDRATASE"/>
    <property type="match status" value="1"/>
</dbReference>
<dbReference type="AlphaFoldDB" id="A0A7X1Z8D9"/>
<keyword evidence="3" id="KW-1133">Transmembrane helix</keyword>
<comment type="similarity">
    <text evidence="2">Belongs to the NAD(P)-dependent epimerase/dehydratase family. Dihydroflavonol-4-reductase subfamily.</text>
</comment>
<accession>A0A7X1Z8D9</accession>
<evidence type="ECO:0000313" key="5">
    <source>
        <dbReference type="EMBL" id="MQW39648.1"/>
    </source>
</evidence>
<feature type="domain" description="NAD-dependent epimerase/dehydratase" evidence="4">
    <location>
        <begin position="8"/>
        <end position="249"/>
    </location>
</feature>
<evidence type="ECO:0000256" key="2">
    <source>
        <dbReference type="ARBA" id="ARBA00023445"/>
    </source>
</evidence>
<evidence type="ECO:0000313" key="6">
    <source>
        <dbReference type="Proteomes" id="UP000439550"/>
    </source>
</evidence>
<dbReference type="Proteomes" id="UP000439550">
    <property type="component" value="Unassembled WGS sequence"/>
</dbReference>
<evidence type="ECO:0000256" key="1">
    <source>
        <dbReference type="ARBA" id="ARBA00023002"/>
    </source>
</evidence>
<sequence>MEKTHNIVLITGGTGFIAVHTIVKCLTAGYLVRTSLRNMTRQDEVKKMVLQAGVPENLLTHLTFVKGDLTVAKDWEIALKNVTYVIHIASPTPTTRPKDGHAMVKMAIDGVWNVFSAAKKAHVKRIVMTSASGAVLSGHKNHPEKFTEQEWTNLDGAIDAYQRSKTRAEQEAFKFALDNDMELVTILPTTVMGPILGPDFSHSQMIIKNILEGKSKHLIKLSFDIVDVRDVAQAHVLALTQENIAGERFLITSGDHLSFKQVAHLLKDEFKAQAPYISTKEVPDWIAIMASWFIVQLRMPVKLLGQNTACSNEKARKMLGLTPLSAKTALLATAHSMFDLNIIQNNQSKG</sequence>
<proteinExistence type="inferred from homology"/>
<dbReference type="Gene3D" id="3.40.50.720">
    <property type="entry name" value="NAD(P)-binding Rossmann-like Domain"/>
    <property type="match status" value="1"/>
</dbReference>
<dbReference type="RefSeq" id="WP_153496316.1">
    <property type="nucleotide sequence ID" value="NZ_CAXYUY010000010.1"/>
</dbReference>
<evidence type="ECO:0000256" key="3">
    <source>
        <dbReference type="SAM" id="Phobius"/>
    </source>
</evidence>
<dbReference type="EMBL" id="WITJ01000008">
    <property type="protein sequence ID" value="MQW39648.1"/>
    <property type="molecule type" value="Genomic_DNA"/>
</dbReference>
<dbReference type="InterPro" id="IPR050425">
    <property type="entry name" value="NAD(P)_dehydrat-like"/>
</dbReference>
<keyword evidence="1" id="KW-0560">Oxidoreductase</keyword>
<organism evidence="5 6">
    <name type="scientific">Lactococcus hircilactis</name>
    <dbReference type="NCBI Taxonomy" id="1494462"/>
    <lineage>
        <taxon>Bacteria</taxon>
        <taxon>Bacillati</taxon>
        <taxon>Bacillota</taxon>
        <taxon>Bacilli</taxon>
        <taxon>Lactobacillales</taxon>
        <taxon>Streptococcaceae</taxon>
        <taxon>Lactococcus</taxon>
    </lineage>
</organism>
<evidence type="ECO:0000259" key="4">
    <source>
        <dbReference type="Pfam" id="PF01370"/>
    </source>
</evidence>
<comment type="caution">
    <text evidence="5">The sequence shown here is derived from an EMBL/GenBank/DDBJ whole genome shotgun (WGS) entry which is preliminary data.</text>
</comment>